<dbReference type="AlphaFoldDB" id="A0A7L9FGB9"/>
<protein>
    <submittedName>
        <fullName evidence="2">Uncharacterized protein</fullName>
    </submittedName>
</protein>
<dbReference type="EMBL" id="CP062310">
    <property type="protein sequence ID" value="QOJ78799.1"/>
    <property type="molecule type" value="Genomic_DNA"/>
</dbReference>
<dbReference type="KEGG" id="thel:IG193_08635"/>
<dbReference type="RefSeq" id="WP_192818771.1">
    <property type="nucleotide sequence ID" value="NZ_CP062310.1"/>
</dbReference>
<sequence length="69" mass="7773">MLRAKVEGRHVGGPRRHVNMNKAVNYLEVCMSVSEAARGLGVQEDPIRGRLQERGTARKHVRPVDAQRQ</sequence>
<proteinExistence type="predicted"/>
<dbReference type="GeneID" id="59149957"/>
<feature type="region of interest" description="Disordered" evidence="1">
    <location>
        <begin position="46"/>
        <end position="69"/>
    </location>
</feature>
<dbReference type="InParanoid" id="A0A7L9FGB9"/>
<gene>
    <name evidence="2" type="ORF">IG193_08635</name>
</gene>
<dbReference type="Proteomes" id="UP000594121">
    <property type="component" value="Chromosome"/>
</dbReference>
<evidence type="ECO:0000256" key="1">
    <source>
        <dbReference type="SAM" id="MobiDB-lite"/>
    </source>
</evidence>
<reference evidence="2 3" key="1">
    <citation type="submission" date="2020-10" db="EMBL/GenBank/DDBJ databases">
        <title>Thermofilum lucidum 3507LT sp. nov. a novel member of Thermofilaceae family isolated from Chile hot spring, and proposal of description order Thermofilales.</title>
        <authorList>
            <person name="Zayulina K.S."/>
            <person name="Elcheninov A.G."/>
            <person name="Toshchakov S.V."/>
            <person name="Kublanov I.V."/>
        </authorList>
    </citation>
    <scope>NUCLEOTIDE SEQUENCE [LARGE SCALE GENOMIC DNA]</scope>
    <source>
        <strain evidence="2 3">3507LT</strain>
    </source>
</reference>
<keyword evidence="3" id="KW-1185">Reference proteome</keyword>
<evidence type="ECO:0000313" key="2">
    <source>
        <dbReference type="EMBL" id="QOJ78799.1"/>
    </source>
</evidence>
<name>A0A7L9FGB9_9CREN</name>
<evidence type="ECO:0000313" key="3">
    <source>
        <dbReference type="Proteomes" id="UP000594121"/>
    </source>
</evidence>
<organism evidence="2 3">
    <name type="scientific">Infirmifilum lucidum</name>
    <dbReference type="NCBI Taxonomy" id="2776706"/>
    <lineage>
        <taxon>Archaea</taxon>
        <taxon>Thermoproteota</taxon>
        <taxon>Thermoprotei</taxon>
        <taxon>Thermofilales</taxon>
        <taxon>Thermofilaceae</taxon>
        <taxon>Infirmifilum</taxon>
    </lineage>
</organism>
<accession>A0A7L9FGB9</accession>